<dbReference type="GO" id="GO:0004563">
    <property type="term" value="F:beta-N-acetylhexosaminidase activity"/>
    <property type="evidence" value="ECO:0007669"/>
    <property type="project" value="InterPro"/>
</dbReference>
<dbReference type="InterPro" id="IPR029019">
    <property type="entry name" value="HEX_eukaryotic_N"/>
</dbReference>
<dbReference type="Gene3D" id="3.30.379.10">
    <property type="entry name" value="Chitobiase/beta-hexosaminidase domain 2-like"/>
    <property type="match status" value="1"/>
</dbReference>
<evidence type="ECO:0000313" key="4">
    <source>
        <dbReference type="Proteomes" id="UP000663828"/>
    </source>
</evidence>
<sequence length="124" mass="13646">MPYDVELKSSSIVLSRDLHIATSQKQSKYLQSALTRYSKYISELTGISVKIDKSPSSSGNLLTISCKSKNCNDDNYPELNEDESYILNVTETESSLSAITLTGIVRGLSTFVQLIERDKSSGTV</sequence>
<dbReference type="GO" id="GO:0006689">
    <property type="term" value="P:ganglioside catabolic process"/>
    <property type="evidence" value="ECO:0007669"/>
    <property type="project" value="TreeGrafter"/>
</dbReference>
<reference evidence="3" key="1">
    <citation type="submission" date="2021-02" db="EMBL/GenBank/DDBJ databases">
        <authorList>
            <person name="Nowell W R."/>
        </authorList>
    </citation>
    <scope>NUCLEOTIDE SEQUENCE</scope>
</reference>
<organism evidence="3 4">
    <name type="scientific">Adineta ricciae</name>
    <name type="common">Rotifer</name>
    <dbReference type="NCBI Taxonomy" id="249248"/>
    <lineage>
        <taxon>Eukaryota</taxon>
        <taxon>Metazoa</taxon>
        <taxon>Spiralia</taxon>
        <taxon>Gnathifera</taxon>
        <taxon>Rotifera</taxon>
        <taxon>Eurotatoria</taxon>
        <taxon>Bdelloidea</taxon>
        <taxon>Adinetida</taxon>
        <taxon>Adinetidae</taxon>
        <taxon>Adineta</taxon>
    </lineage>
</organism>
<dbReference type="EMBL" id="CAJNOR010005261">
    <property type="protein sequence ID" value="CAF1554110.1"/>
    <property type="molecule type" value="Genomic_DNA"/>
</dbReference>
<keyword evidence="4" id="KW-1185">Reference proteome</keyword>
<dbReference type="PANTHER" id="PTHR22600:SF21">
    <property type="entry name" value="BETA-HEXOSAMINIDASE A"/>
    <property type="match status" value="1"/>
</dbReference>
<dbReference type="GO" id="GO:0016020">
    <property type="term" value="C:membrane"/>
    <property type="evidence" value="ECO:0007669"/>
    <property type="project" value="TreeGrafter"/>
</dbReference>
<dbReference type="Proteomes" id="UP000663828">
    <property type="component" value="Unassembled WGS sequence"/>
</dbReference>
<keyword evidence="1" id="KW-0378">Hydrolase</keyword>
<feature type="domain" description="Beta-hexosaminidase eukaryotic type N-terminal" evidence="2">
    <location>
        <begin position="4"/>
        <end position="114"/>
    </location>
</feature>
<evidence type="ECO:0000259" key="2">
    <source>
        <dbReference type="Pfam" id="PF14845"/>
    </source>
</evidence>
<dbReference type="AlphaFoldDB" id="A0A815X7X7"/>
<accession>A0A815X7X7</accession>
<gene>
    <name evidence="3" type="ORF">XAT740_LOCUS43122</name>
</gene>
<name>A0A815X7X7_ADIRI</name>
<evidence type="ECO:0000256" key="1">
    <source>
        <dbReference type="ARBA" id="ARBA00022801"/>
    </source>
</evidence>
<dbReference type="GO" id="GO:0030203">
    <property type="term" value="P:glycosaminoglycan metabolic process"/>
    <property type="evidence" value="ECO:0007669"/>
    <property type="project" value="TreeGrafter"/>
</dbReference>
<proteinExistence type="predicted"/>
<dbReference type="SUPFAM" id="SSF55545">
    <property type="entry name" value="beta-N-acetylhexosaminidase-like domain"/>
    <property type="match status" value="1"/>
</dbReference>
<protein>
    <recommendedName>
        <fullName evidence="2">Beta-hexosaminidase eukaryotic type N-terminal domain-containing protein</fullName>
    </recommendedName>
</protein>
<dbReference type="InterPro" id="IPR025705">
    <property type="entry name" value="Beta_hexosaminidase_sua/sub"/>
</dbReference>
<evidence type="ECO:0000313" key="3">
    <source>
        <dbReference type="EMBL" id="CAF1554110.1"/>
    </source>
</evidence>
<dbReference type="PANTHER" id="PTHR22600">
    <property type="entry name" value="BETA-HEXOSAMINIDASE"/>
    <property type="match status" value="1"/>
</dbReference>
<dbReference type="InterPro" id="IPR029018">
    <property type="entry name" value="Hex-like_dom2"/>
</dbReference>
<comment type="caution">
    <text evidence="3">The sequence shown here is derived from an EMBL/GenBank/DDBJ whole genome shotgun (WGS) entry which is preliminary data.</text>
</comment>
<dbReference type="GO" id="GO:0005764">
    <property type="term" value="C:lysosome"/>
    <property type="evidence" value="ECO:0007669"/>
    <property type="project" value="TreeGrafter"/>
</dbReference>
<feature type="non-terminal residue" evidence="3">
    <location>
        <position position="124"/>
    </location>
</feature>
<dbReference type="Pfam" id="PF14845">
    <property type="entry name" value="Glycohydro_20b2"/>
    <property type="match status" value="1"/>
</dbReference>
<dbReference type="GO" id="GO:0005975">
    <property type="term" value="P:carbohydrate metabolic process"/>
    <property type="evidence" value="ECO:0007669"/>
    <property type="project" value="InterPro"/>
</dbReference>